<gene>
    <name evidence="2" type="ORF">NCTC10485_00985</name>
</gene>
<dbReference type="OrthoDB" id="9805171at2"/>
<dbReference type="PANTHER" id="PTHR42912:SF95">
    <property type="entry name" value="METHYLTRANSFERASE TYPE 11 DOMAIN-CONTAINING PROTEIN"/>
    <property type="match status" value="1"/>
</dbReference>
<name>A0A3S4TJK4_MYCCI</name>
<sequence length="273" mass="28845">MTEKNQLPLAQRSWDDLPGHWLLARLGKRVLRPGGLELTTRLLAAAGITGADVVELGPGLGRTAKDIGALRPSSYVGVDDSGAASAMVQEVVDATGGRTVTADASETGLADSSADVVVGEAMLTMQGDKAKKAIVDEAFRVLRPGGRYAIHELGLKPDNLPQDTKDAVRRDLARSIKVNARPLTIAEWSALLTESGFEVKSVDQAPMALLRPKRVIDDEGLLGALRIVGNVLTNPPARKRVLGMRNTFTKYGKDLTAVAIVAQVPEGKAGAAN</sequence>
<evidence type="ECO:0000313" key="3">
    <source>
        <dbReference type="Proteomes" id="UP000282551"/>
    </source>
</evidence>
<dbReference type="InterPro" id="IPR050508">
    <property type="entry name" value="Methyltransf_Superfamily"/>
</dbReference>
<protein>
    <submittedName>
        <fullName evidence="2">SAM-dependent methyltransferase</fullName>
        <ecNumber evidence="2">2.1.1.-</ecNumber>
    </submittedName>
</protein>
<dbReference type="AlphaFoldDB" id="A0A3S4TJK4"/>
<dbReference type="GO" id="GO:0032259">
    <property type="term" value="P:methylation"/>
    <property type="evidence" value="ECO:0007669"/>
    <property type="project" value="UniProtKB-KW"/>
</dbReference>
<dbReference type="GO" id="GO:0008757">
    <property type="term" value="F:S-adenosylmethionine-dependent methyltransferase activity"/>
    <property type="evidence" value="ECO:0007669"/>
    <property type="project" value="InterPro"/>
</dbReference>
<evidence type="ECO:0000259" key="1">
    <source>
        <dbReference type="Pfam" id="PF08241"/>
    </source>
</evidence>
<dbReference type="InterPro" id="IPR013216">
    <property type="entry name" value="Methyltransf_11"/>
</dbReference>
<dbReference type="SUPFAM" id="SSF53335">
    <property type="entry name" value="S-adenosyl-L-methionine-dependent methyltransferases"/>
    <property type="match status" value="1"/>
</dbReference>
<evidence type="ECO:0000313" key="2">
    <source>
        <dbReference type="EMBL" id="VEG46217.1"/>
    </source>
</evidence>
<proteinExistence type="predicted"/>
<keyword evidence="2" id="KW-0808">Transferase</keyword>
<accession>A0A3S4TJK4</accession>
<dbReference type="RefSeq" id="WP_126332695.1">
    <property type="nucleotide sequence ID" value="NZ_AP022604.1"/>
</dbReference>
<dbReference type="Gene3D" id="3.40.50.150">
    <property type="entry name" value="Vaccinia Virus protein VP39"/>
    <property type="match status" value="1"/>
</dbReference>
<dbReference type="InterPro" id="IPR029063">
    <property type="entry name" value="SAM-dependent_MTases_sf"/>
</dbReference>
<dbReference type="EC" id="2.1.1.-" evidence="2"/>
<organism evidence="2 3">
    <name type="scientific">Mycolicibacterium chitae</name>
    <name type="common">Mycobacterium chitae</name>
    <dbReference type="NCBI Taxonomy" id="1792"/>
    <lineage>
        <taxon>Bacteria</taxon>
        <taxon>Bacillati</taxon>
        <taxon>Actinomycetota</taxon>
        <taxon>Actinomycetes</taxon>
        <taxon>Mycobacteriales</taxon>
        <taxon>Mycobacteriaceae</taxon>
        <taxon>Mycolicibacterium</taxon>
    </lineage>
</organism>
<keyword evidence="2" id="KW-0489">Methyltransferase</keyword>
<keyword evidence="3" id="KW-1185">Reference proteome</keyword>
<dbReference type="Proteomes" id="UP000282551">
    <property type="component" value="Chromosome"/>
</dbReference>
<feature type="domain" description="Methyltransferase type 11" evidence="1">
    <location>
        <begin position="55"/>
        <end position="150"/>
    </location>
</feature>
<dbReference type="EMBL" id="LR134355">
    <property type="protein sequence ID" value="VEG46217.1"/>
    <property type="molecule type" value="Genomic_DNA"/>
</dbReference>
<dbReference type="CDD" id="cd02440">
    <property type="entry name" value="AdoMet_MTases"/>
    <property type="match status" value="1"/>
</dbReference>
<reference evidence="2 3" key="1">
    <citation type="submission" date="2018-12" db="EMBL/GenBank/DDBJ databases">
        <authorList>
            <consortium name="Pathogen Informatics"/>
        </authorList>
    </citation>
    <scope>NUCLEOTIDE SEQUENCE [LARGE SCALE GENOMIC DNA]</scope>
    <source>
        <strain evidence="2 3">NCTC10485</strain>
    </source>
</reference>
<dbReference type="PANTHER" id="PTHR42912">
    <property type="entry name" value="METHYLTRANSFERASE"/>
    <property type="match status" value="1"/>
</dbReference>
<dbReference type="Pfam" id="PF08241">
    <property type="entry name" value="Methyltransf_11"/>
    <property type="match status" value="1"/>
</dbReference>